<evidence type="ECO:0000256" key="1">
    <source>
        <dbReference type="ARBA" id="ARBA00006461"/>
    </source>
</evidence>
<dbReference type="SMART" id="SM00784">
    <property type="entry name" value="SPT2"/>
    <property type="match status" value="1"/>
</dbReference>
<dbReference type="InterPro" id="IPR054552">
    <property type="entry name" value="SPT2_N"/>
</dbReference>
<feature type="compositionally biased region" description="Basic and acidic residues" evidence="5">
    <location>
        <begin position="252"/>
        <end position="261"/>
    </location>
</feature>
<dbReference type="RefSeq" id="XP_024086194.1">
    <property type="nucleotide sequence ID" value="XM_024230426.1"/>
</dbReference>
<accession>A0A8I6SVK0</accession>
<keyword evidence="8" id="KW-1185">Reference proteome</keyword>
<dbReference type="RefSeq" id="XP_024086195.1">
    <property type="nucleotide sequence ID" value="XM_024230427.1"/>
</dbReference>
<dbReference type="GO" id="GO:0042393">
    <property type="term" value="F:histone binding"/>
    <property type="evidence" value="ECO:0007669"/>
    <property type="project" value="TreeGrafter"/>
</dbReference>
<dbReference type="GeneID" id="106670495"/>
<dbReference type="PANTHER" id="PTHR22691">
    <property type="entry name" value="YEAST SPT2-RELATED"/>
    <property type="match status" value="1"/>
</dbReference>
<dbReference type="Pfam" id="PF08243">
    <property type="entry name" value="SPT2"/>
    <property type="match status" value="1"/>
</dbReference>
<feature type="coiled-coil region" evidence="4">
    <location>
        <begin position="49"/>
        <end position="78"/>
    </location>
</feature>
<feature type="compositionally biased region" description="Basic and acidic residues" evidence="5">
    <location>
        <begin position="330"/>
        <end position="374"/>
    </location>
</feature>
<feature type="compositionally biased region" description="Basic and acidic residues" evidence="5">
    <location>
        <begin position="481"/>
        <end position="494"/>
    </location>
</feature>
<feature type="compositionally biased region" description="Basic and acidic residues" evidence="5">
    <location>
        <begin position="274"/>
        <end position="295"/>
    </location>
</feature>
<feature type="compositionally biased region" description="Basic and acidic residues" evidence="5">
    <location>
        <begin position="189"/>
        <end position="238"/>
    </location>
</feature>
<dbReference type="GO" id="GO:0006360">
    <property type="term" value="P:transcription by RNA polymerase I"/>
    <property type="evidence" value="ECO:0007669"/>
    <property type="project" value="TreeGrafter"/>
</dbReference>
<dbReference type="EnsemblMetazoa" id="XM_024230426.1">
    <property type="protein sequence ID" value="XP_024086194.1"/>
    <property type="gene ID" value="LOC106670495"/>
</dbReference>
<feature type="region of interest" description="Disordered" evidence="5">
    <location>
        <begin position="147"/>
        <end position="426"/>
    </location>
</feature>
<organism evidence="7 8">
    <name type="scientific">Cimex lectularius</name>
    <name type="common">Bed bug</name>
    <name type="synonym">Acanthia lectularia</name>
    <dbReference type="NCBI Taxonomy" id="79782"/>
    <lineage>
        <taxon>Eukaryota</taxon>
        <taxon>Metazoa</taxon>
        <taxon>Ecdysozoa</taxon>
        <taxon>Arthropoda</taxon>
        <taxon>Hexapoda</taxon>
        <taxon>Insecta</taxon>
        <taxon>Pterygota</taxon>
        <taxon>Neoptera</taxon>
        <taxon>Paraneoptera</taxon>
        <taxon>Hemiptera</taxon>
        <taxon>Heteroptera</taxon>
        <taxon>Panheteroptera</taxon>
        <taxon>Cimicomorpha</taxon>
        <taxon>Cimicidae</taxon>
        <taxon>Cimex</taxon>
    </lineage>
</organism>
<evidence type="ECO:0000259" key="6">
    <source>
        <dbReference type="Pfam" id="PF22878"/>
    </source>
</evidence>
<dbReference type="Proteomes" id="UP000494040">
    <property type="component" value="Unassembled WGS sequence"/>
</dbReference>
<feature type="region of interest" description="Disordered" evidence="5">
    <location>
        <begin position="448"/>
        <end position="535"/>
    </location>
</feature>
<name>A0A8I6SVK0_CIMLE</name>
<feature type="compositionally biased region" description="Basic and acidic residues" evidence="5">
    <location>
        <begin position="463"/>
        <end position="472"/>
    </location>
</feature>
<feature type="compositionally biased region" description="Polar residues" evidence="5">
    <location>
        <begin position="305"/>
        <end position="316"/>
    </location>
</feature>
<keyword evidence="3 4" id="KW-0175">Coiled coil</keyword>
<evidence type="ECO:0000256" key="4">
    <source>
        <dbReference type="SAM" id="Coils"/>
    </source>
</evidence>
<feature type="compositionally biased region" description="Basic and acidic residues" evidence="5">
    <location>
        <begin position="154"/>
        <end position="182"/>
    </location>
</feature>
<dbReference type="GO" id="GO:0005730">
    <property type="term" value="C:nucleolus"/>
    <property type="evidence" value="ECO:0007669"/>
    <property type="project" value="TreeGrafter"/>
</dbReference>
<feature type="compositionally biased region" description="Acidic residues" evidence="5">
    <location>
        <begin position="520"/>
        <end position="535"/>
    </location>
</feature>
<dbReference type="GO" id="GO:0006334">
    <property type="term" value="P:nucleosome assembly"/>
    <property type="evidence" value="ECO:0007669"/>
    <property type="project" value="TreeGrafter"/>
</dbReference>
<dbReference type="PANTHER" id="PTHR22691:SF8">
    <property type="entry name" value="PROTEIN SPT2 HOMOLOG"/>
    <property type="match status" value="1"/>
</dbReference>
<dbReference type="RefSeq" id="XP_014256406.1">
    <property type="nucleotide sequence ID" value="XM_014400920.2"/>
</dbReference>
<proteinExistence type="inferred from homology"/>
<feature type="domain" description="SPT2 homolog N-terminal" evidence="6">
    <location>
        <begin position="1"/>
        <end position="92"/>
    </location>
</feature>
<dbReference type="AlphaFoldDB" id="A0A8I6SVK0"/>
<sequence length="608" mass="70630">MNYGELLFKAHENHKNTTTKNVPCYKTSFSPPKKLGRPTVLSENIKKFLAKKEEEEKKKNLEARKKKAELLALRSQDKKAQKRVQVMLKRTKSANKSVMEDAIDNVNTRDTLDGPMQCDEDDYGYVSQEASAFYAKMMNKYENMPAEPSIFSKSKREVKDLAAAKDRVKAALRKEEEESELPHKRKRKKGEESGEGDKKSPNDKEKNENSYDKHRDDKYKENDKRKDSDSDKNKEEKKKPKKSAPPTINFDELLKLAEVKQHQPIIIETPSAPKEPERLMTQKEKEEFLKEEERKRNRNRRPLNSDVSSKDSPQTQKHSKSSIESSSISKKPEMSKKPISKDKDMKDKVYKSKSNEQDKLKVSSTERIRKEVNPLEKSNNNNNYINHKVVPKPSKSLGEKDRSTKPSDSKHIDKNVIRKGGEKGNVDSTLLDIDREIELLKKKRMLLASSGNNKQNPAIQKLKMVDNKDRLNSNKPQMKPTEMKSIDKKPDKINSGKMPNLKTKKSLEKMKSKKRRIDSDSEYDSELDDFIDDGPEEMEDYSKYISEIFGYDKSKYRDMDDGDECMESNFAQQMREEYVSTKIGILEDLEDIQKEQEEKKRLKKKRLK</sequence>
<feature type="compositionally biased region" description="Basic and acidic residues" evidence="5">
    <location>
        <begin position="397"/>
        <end position="425"/>
    </location>
</feature>
<dbReference type="InterPro" id="IPR013256">
    <property type="entry name" value="Chromatin_SPT2"/>
</dbReference>
<dbReference type="OrthoDB" id="6259853at2759"/>
<dbReference type="EnsemblMetazoa" id="XM_024230427.1">
    <property type="protein sequence ID" value="XP_024086195.1"/>
    <property type="gene ID" value="LOC106670495"/>
</dbReference>
<feature type="compositionally biased region" description="Polar residues" evidence="5">
    <location>
        <begin position="449"/>
        <end position="458"/>
    </location>
</feature>
<dbReference type="OMA" id="GPMATPH"/>
<dbReference type="GO" id="GO:0003677">
    <property type="term" value="F:DNA binding"/>
    <property type="evidence" value="ECO:0007669"/>
    <property type="project" value="TreeGrafter"/>
</dbReference>
<evidence type="ECO:0000256" key="5">
    <source>
        <dbReference type="SAM" id="MobiDB-lite"/>
    </source>
</evidence>
<evidence type="ECO:0000313" key="7">
    <source>
        <dbReference type="EnsemblMetazoa" id="XP_024086194.1"/>
    </source>
</evidence>
<evidence type="ECO:0000256" key="2">
    <source>
        <dbReference type="ARBA" id="ARBA00013786"/>
    </source>
</evidence>
<dbReference type="EnsemblMetazoa" id="XM_014400920.2">
    <property type="protein sequence ID" value="XP_014256406.1"/>
    <property type="gene ID" value="LOC106670495"/>
</dbReference>
<evidence type="ECO:0000313" key="8">
    <source>
        <dbReference type="Proteomes" id="UP000494040"/>
    </source>
</evidence>
<dbReference type="Pfam" id="PF22878">
    <property type="entry name" value="SPT2_N"/>
    <property type="match status" value="1"/>
</dbReference>
<protein>
    <recommendedName>
        <fullName evidence="2">Protein SPT2 homolog</fullName>
    </recommendedName>
</protein>
<evidence type="ECO:0000256" key="3">
    <source>
        <dbReference type="ARBA" id="ARBA00023054"/>
    </source>
</evidence>
<dbReference type="KEGG" id="clec:106670495"/>
<reference evidence="7" key="1">
    <citation type="submission" date="2022-01" db="UniProtKB">
        <authorList>
            <consortium name="EnsemblMetazoa"/>
        </authorList>
    </citation>
    <scope>IDENTIFICATION</scope>
</reference>
<comment type="similarity">
    <text evidence="1">Belongs to the SPT2 family.</text>
</comment>